<feature type="repeat" description="TPR" evidence="1">
    <location>
        <begin position="48"/>
        <end position="81"/>
    </location>
</feature>
<gene>
    <name evidence="3" type="ORF">SAMN04489747_4062</name>
</gene>
<evidence type="ECO:0000256" key="1">
    <source>
        <dbReference type="PROSITE-ProRule" id="PRU00339"/>
    </source>
</evidence>
<evidence type="ECO:0000313" key="4">
    <source>
        <dbReference type="Proteomes" id="UP000198546"/>
    </source>
</evidence>
<dbReference type="InterPro" id="IPR041656">
    <property type="entry name" value="TPR_5"/>
</dbReference>
<dbReference type="STRING" id="675864.SAMN04489747_4062"/>
<dbReference type="InterPro" id="IPR011990">
    <property type="entry name" value="TPR-like_helical_dom_sf"/>
</dbReference>
<reference evidence="3 4" key="1">
    <citation type="submission" date="2016-10" db="EMBL/GenBank/DDBJ databases">
        <authorList>
            <person name="de Groot N.N."/>
        </authorList>
    </citation>
    <scope>NUCLEOTIDE SEQUENCE [LARGE SCALE GENOMIC DNA]</scope>
    <source>
        <strain evidence="3 4">MON 2.2</strain>
    </source>
</reference>
<dbReference type="EMBL" id="LT629688">
    <property type="protein sequence ID" value="SDE67857.1"/>
    <property type="molecule type" value="Genomic_DNA"/>
</dbReference>
<dbReference type="InterPro" id="IPR019734">
    <property type="entry name" value="TPR_rpt"/>
</dbReference>
<keyword evidence="4" id="KW-1185">Reference proteome</keyword>
<dbReference type="AlphaFoldDB" id="A0A1G7EW54"/>
<proteinExistence type="predicted"/>
<keyword evidence="1" id="KW-0802">TPR repeat</keyword>
<accession>A0A1G7EW54</accession>
<dbReference type="PROSITE" id="PS50005">
    <property type="entry name" value="TPR"/>
    <property type="match status" value="1"/>
</dbReference>
<sequence length="164" mass="17896">MSPTDGEPLVDDWQQRVDALWQEADLDDAEASTAAMRSLVAELDEDDARGPFELGGMYDSVGREQEAAEQYERALSLGLDQERTARLTIQHASTLRNLGQVEEAVALLEAMTPHPSVGSAREAFLALALHASGRPDQALRVALEGLVPHLPRYQRSVTAYAAEL</sequence>
<dbReference type="Gene3D" id="1.25.40.10">
    <property type="entry name" value="Tetratricopeptide repeat domain"/>
    <property type="match status" value="1"/>
</dbReference>
<protein>
    <submittedName>
        <fullName evidence="3">Tetratrico peptide repeat-containing protein</fullName>
    </submittedName>
</protein>
<dbReference type="Pfam" id="PF12688">
    <property type="entry name" value="TPR_5"/>
    <property type="match status" value="1"/>
</dbReference>
<evidence type="ECO:0000259" key="2">
    <source>
        <dbReference type="Pfam" id="PF12688"/>
    </source>
</evidence>
<evidence type="ECO:0000313" key="3">
    <source>
        <dbReference type="EMBL" id="SDE67857.1"/>
    </source>
</evidence>
<dbReference type="Proteomes" id="UP000198546">
    <property type="component" value="Chromosome i"/>
</dbReference>
<dbReference type="RefSeq" id="WP_197679125.1">
    <property type="nucleotide sequence ID" value="NZ_LT629688.1"/>
</dbReference>
<feature type="domain" description="Tetratrico peptide repeat group 5" evidence="2">
    <location>
        <begin position="52"/>
        <end position="164"/>
    </location>
</feature>
<name>A0A1G7EW54_9ACTN</name>
<dbReference type="SUPFAM" id="SSF48452">
    <property type="entry name" value="TPR-like"/>
    <property type="match status" value="1"/>
</dbReference>
<organism evidence="3 4">
    <name type="scientific">Auraticoccus monumenti</name>
    <dbReference type="NCBI Taxonomy" id="675864"/>
    <lineage>
        <taxon>Bacteria</taxon>
        <taxon>Bacillati</taxon>
        <taxon>Actinomycetota</taxon>
        <taxon>Actinomycetes</taxon>
        <taxon>Propionibacteriales</taxon>
        <taxon>Propionibacteriaceae</taxon>
        <taxon>Auraticoccus</taxon>
    </lineage>
</organism>